<evidence type="ECO:0000313" key="2">
    <source>
        <dbReference type="EMBL" id="CAF1115933.1"/>
    </source>
</evidence>
<keyword evidence="3" id="KW-1185">Reference proteome</keyword>
<organism evidence="2 3">
    <name type="scientific">Brachionus calyciflorus</name>
    <dbReference type="NCBI Taxonomy" id="104777"/>
    <lineage>
        <taxon>Eukaryota</taxon>
        <taxon>Metazoa</taxon>
        <taxon>Spiralia</taxon>
        <taxon>Gnathifera</taxon>
        <taxon>Rotifera</taxon>
        <taxon>Eurotatoria</taxon>
        <taxon>Monogononta</taxon>
        <taxon>Pseudotrocha</taxon>
        <taxon>Ploima</taxon>
        <taxon>Brachionidae</taxon>
        <taxon>Brachionus</taxon>
    </lineage>
</organism>
<comment type="caution">
    <text evidence="2">The sequence shown here is derived from an EMBL/GenBank/DDBJ whole genome shotgun (WGS) entry which is preliminary data.</text>
</comment>
<reference evidence="2" key="1">
    <citation type="submission" date="2021-02" db="EMBL/GenBank/DDBJ databases">
        <authorList>
            <person name="Nowell W R."/>
        </authorList>
    </citation>
    <scope>NUCLEOTIDE SEQUENCE</scope>
    <source>
        <strain evidence="2">Ploen Becks lab</strain>
    </source>
</reference>
<proteinExistence type="predicted"/>
<evidence type="ECO:0000313" key="3">
    <source>
        <dbReference type="Proteomes" id="UP000663879"/>
    </source>
</evidence>
<protein>
    <submittedName>
        <fullName evidence="2">Uncharacterized protein</fullName>
    </submittedName>
</protein>
<sequence length="92" mass="10816">MTELMTEPMTEAMTKSTNEPMDLETVVSKAIKETKGLDLMNEEQTKMNEEQKKTLKNLVNIIRFNDDNNIIKAHNRYHTAIKMDEFQWIKVI</sequence>
<dbReference type="Proteomes" id="UP000663879">
    <property type="component" value="Unassembled WGS sequence"/>
</dbReference>
<name>A0A814Q6C8_9BILA</name>
<accession>A0A814Q6C8</accession>
<dbReference type="EMBL" id="CAJNOC010008456">
    <property type="protein sequence ID" value="CAF1115933.1"/>
    <property type="molecule type" value="Genomic_DNA"/>
</dbReference>
<dbReference type="AlphaFoldDB" id="A0A814Q6C8"/>
<evidence type="ECO:0000256" key="1">
    <source>
        <dbReference type="SAM" id="MobiDB-lite"/>
    </source>
</evidence>
<gene>
    <name evidence="2" type="ORF">OXX778_LOCUS21833</name>
</gene>
<feature type="region of interest" description="Disordered" evidence="1">
    <location>
        <begin position="1"/>
        <end position="23"/>
    </location>
</feature>